<organism evidence="1 2">
    <name type="scientific">Mythimna loreyi</name>
    <dbReference type="NCBI Taxonomy" id="667449"/>
    <lineage>
        <taxon>Eukaryota</taxon>
        <taxon>Metazoa</taxon>
        <taxon>Ecdysozoa</taxon>
        <taxon>Arthropoda</taxon>
        <taxon>Hexapoda</taxon>
        <taxon>Insecta</taxon>
        <taxon>Pterygota</taxon>
        <taxon>Neoptera</taxon>
        <taxon>Endopterygota</taxon>
        <taxon>Lepidoptera</taxon>
        <taxon>Glossata</taxon>
        <taxon>Ditrysia</taxon>
        <taxon>Noctuoidea</taxon>
        <taxon>Noctuidae</taxon>
        <taxon>Noctuinae</taxon>
        <taxon>Hadenini</taxon>
        <taxon>Mythimna</taxon>
    </lineage>
</organism>
<dbReference type="Proteomes" id="UP001231649">
    <property type="component" value="Chromosome 17"/>
</dbReference>
<keyword evidence="2" id="KW-1185">Reference proteome</keyword>
<evidence type="ECO:0000313" key="1">
    <source>
        <dbReference type="EMBL" id="KAJ8714919.1"/>
    </source>
</evidence>
<protein>
    <submittedName>
        <fullName evidence="1">Uncharacterized protein</fullName>
    </submittedName>
</protein>
<accession>A0ACC2QG17</accession>
<sequence length="167" mass="19207">MIQVCGAELARAMKRVCEDGDLDFFNLQHVQHHHQHGHDHQHDHQHDHHLDHQHSHHNHEWKGKAVKRDTSVSLADLCCAKPCHIMSRRRLCDRDIEGFLNIPSGSEDERDFSDAESEDDIEKFQSTQTFLSEPLSDVESSLSPQRHQCSSPVNEVIENCQPEISDP</sequence>
<reference evidence="1" key="1">
    <citation type="submission" date="2023-03" db="EMBL/GenBank/DDBJ databases">
        <title>Chromosome-level genomes of two armyworms, Mythimna separata and Mythimna loreyi, provide insights into the biosynthesis and reception of sex pheromones.</title>
        <authorList>
            <person name="Zhao H."/>
        </authorList>
    </citation>
    <scope>NUCLEOTIDE SEQUENCE</scope>
    <source>
        <strain evidence="1">BeijingLab</strain>
    </source>
</reference>
<comment type="caution">
    <text evidence="1">The sequence shown here is derived from an EMBL/GenBank/DDBJ whole genome shotgun (WGS) entry which is preliminary data.</text>
</comment>
<dbReference type="EMBL" id="CM056793">
    <property type="protein sequence ID" value="KAJ8714919.1"/>
    <property type="molecule type" value="Genomic_DNA"/>
</dbReference>
<proteinExistence type="predicted"/>
<name>A0ACC2QG17_9NEOP</name>
<evidence type="ECO:0000313" key="2">
    <source>
        <dbReference type="Proteomes" id="UP001231649"/>
    </source>
</evidence>
<gene>
    <name evidence="1" type="ORF">PYW08_004900</name>
</gene>